<evidence type="ECO:0000256" key="3">
    <source>
        <dbReference type="ARBA" id="ARBA00006880"/>
    </source>
</evidence>
<dbReference type="GO" id="GO:0071973">
    <property type="term" value="P:bacterial-type flagellum-dependent cell motility"/>
    <property type="evidence" value="ECO:0007669"/>
    <property type="project" value="TreeGrafter"/>
</dbReference>
<keyword evidence="8 13" id="KW-0378">Hydrolase</keyword>
<evidence type="ECO:0000313" key="13">
    <source>
        <dbReference type="EMBL" id="GHF80249.1"/>
    </source>
</evidence>
<dbReference type="Pfam" id="PF10135">
    <property type="entry name" value="Rod-binding"/>
    <property type="match status" value="1"/>
</dbReference>
<name>A0A919BCX9_9GAMM</name>
<dbReference type="Gene3D" id="1.10.530.10">
    <property type="match status" value="1"/>
</dbReference>
<proteinExistence type="inferred from homology"/>
<dbReference type="PANTHER" id="PTHR33308">
    <property type="entry name" value="PEPTIDOGLYCAN HYDROLASE FLGJ"/>
    <property type="match status" value="1"/>
</dbReference>
<dbReference type="GO" id="GO:0071555">
    <property type="term" value="P:cell wall organization"/>
    <property type="evidence" value="ECO:0007669"/>
    <property type="project" value="UniProtKB-KW"/>
</dbReference>
<evidence type="ECO:0000259" key="12">
    <source>
        <dbReference type="SMART" id="SM00047"/>
    </source>
</evidence>
<dbReference type="PANTHER" id="PTHR33308:SF9">
    <property type="entry name" value="PEPTIDOGLYCAN HYDROLASE FLGJ"/>
    <property type="match status" value="1"/>
</dbReference>
<dbReference type="RefSeq" id="WP_229854487.1">
    <property type="nucleotide sequence ID" value="NZ_BNCK01000001.1"/>
</dbReference>
<comment type="subcellular location">
    <subcellularLocation>
        <location evidence="2">Periplasm</location>
    </subcellularLocation>
</comment>
<dbReference type="AlphaFoldDB" id="A0A919BCX9"/>
<evidence type="ECO:0000256" key="4">
    <source>
        <dbReference type="ARBA" id="ARBA00007974"/>
    </source>
</evidence>
<dbReference type="GO" id="GO:0004040">
    <property type="term" value="F:amidase activity"/>
    <property type="evidence" value="ECO:0007669"/>
    <property type="project" value="InterPro"/>
</dbReference>
<evidence type="ECO:0000256" key="8">
    <source>
        <dbReference type="ARBA" id="ARBA00022801"/>
    </source>
</evidence>
<reference evidence="13" key="1">
    <citation type="journal article" date="2014" name="Int. J. Syst. Evol. Microbiol.">
        <title>Complete genome sequence of Corynebacterium casei LMG S-19264T (=DSM 44701T), isolated from a smear-ripened cheese.</title>
        <authorList>
            <consortium name="US DOE Joint Genome Institute (JGI-PGF)"/>
            <person name="Walter F."/>
            <person name="Albersmeier A."/>
            <person name="Kalinowski J."/>
            <person name="Ruckert C."/>
        </authorList>
    </citation>
    <scope>NUCLEOTIDE SEQUENCE</scope>
    <source>
        <strain evidence="13">KCTC 42731</strain>
    </source>
</reference>
<feature type="domain" description="Mannosyl-glycoprotein endo-beta-N-acetylglucosamidase-like" evidence="12">
    <location>
        <begin position="160"/>
        <end position="315"/>
    </location>
</feature>
<dbReference type="FunFam" id="2.10.70.40:FF:000001">
    <property type="entry name" value="Flagellar assembly peptidoglycan hydrolase FlgJ"/>
    <property type="match status" value="1"/>
</dbReference>
<dbReference type="Proteomes" id="UP000623842">
    <property type="component" value="Unassembled WGS sequence"/>
</dbReference>
<dbReference type="Pfam" id="PF01832">
    <property type="entry name" value="Glucosaminidase"/>
    <property type="match status" value="1"/>
</dbReference>
<organism evidence="13 14">
    <name type="scientific">Thalassotalea marina</name>
    <dbReference type="NCBI Taxonomy" id="1673741"/>
    <lineage>
        <taxon>Bacteria</taxon>
        <taxon>Pseudomonadati</taxon>
        <taxon>Pseudomonadota</taxon>
        <taxon>Gammaproteobacteria</taxon>
        <taxon>Alteromonadales</taxon>
        <taxon>Colwelliaceae</taxon>
        <taxon>Thalassotalea</taxon>
    </lineage>
</organism>
<dbReference type="InterPro" id="IPR019301">
    <property type="entry name" value="Flagellar_prot_FlgJ_N"/>
</dbReference>
<dbReference type="InterPro" id="IPR002901">
    <property type="entry name" value="MGlyc_endo_b_GlcNAc-like_dom"/>
</dbReference>
<dbReference type="Gene3D" id="2.10.70.40">
    <property type="entry name" value="peptidoglycan hydrolase"/>
    <property type="match status" value="1"/>
</dbReference>
<keyword evidence="6" id="KW-0574">Periplasm</keyword>
<keyword evidence="14" id="KW-1185">Reference proteome</keyword>
<evidence type="ECO:0000256" key="5">
    <source>
        <dbReference type="ARBA" id="ARBA00013433"/>
    </source>
</evidence>
<dbReference type="InterPro" id="IPR013377">
    <property type="entry name" value="FlgJ"/>
</dbReference>
<keyword evidence="10" id="KW-0961">Cell wall biogenesis/degradation</keyword>
<comment type="function">
    <text evidence="1">Flagellum-specific muramidase which hydrolyzes the peptidoglycan layer to assemble the rod structure in the periplasmic space.</text>
</comment>
<protein>
    <recommendedName>
        <fullName evidence="5">Peptidoglycan hydrolase FlgJ</fullName>
    </recommendedName>
    <alternativeName>
        <fullName evidence="11">Muramidase FlgJ</fullName>
    </alternativeName>
</protein>
<evidence type="ECO:0000256" key="2">
    <source>
        <dbReference type="ARBA" id="ARBA00004418"/>
    </source>
</evidence>
<keyword evidence="9" id="KW-0326">Glycosidase</keyword>
<evidence type="ECO:0000256" key="11">
    <source>
        <dbReference type="ARBA" id="ARBA00030835"/>
    </source>
</evidence>
<evidence type="ECO:0000313" key="14">
    <source>
        <dbReference type="Proteomes" id="UP000623842"/>
    </source>
</evidence>
<reference evidence="13" key="2">
    <citation type="submission" date="2020-09" db="EMBL/GenBank/DDBJ databases">
        <authorList>
            <person name="Sun Q."/>
            <person name="Kim S."/>
        </authorList>
    </citation>
    <scope>NUCLEOTIDE SEQUENCE</scope>
    <source>
        <strain evidence="13">KCTC 42731</strain>
    </source>
</reference>
<evidence type="ECO:0000256" key="7">
    <source>
        <dbReference type="ARBA" id="ARBA00022795"/>
    </source>
</evidence>
<dbReference type="NCBIfam" id="TIGR02541">
    <property type="entry name" value="flagell_FlgJ"/>
    <property type="match status" value="1"/>
</dbReference>
<dbReference type="EMBL" id="BNCK01000001">
    <property type="protein sequence ID" value="GHF80249.1"/>
    <property type="molecule type" value="Genomic_DNA"/>
</dbReference>
<dbReference type="GO" id="GO:0042597">
    <property type="term" value="C:periplasmic space"/>
    <property type="evidence" value="ECO:0007669"/>
    <property type="project" value="UniProtKB-SubCell"/>
</dbReference>
<dbReference type="InterPro" id="IPR051056">
    <property type="entry name" value="Glycosyl_Hydrolase_73"/>
</dbReference>
<dbReference type="PRINTS" id="PR01002">
    <property type="entry name" value="FLGFLGJ"/>
</dbReference>
<dbReference type="GO" id="GO:0016798">
    <property type="term" value="F:hydrolase activity, acting on glycosyl bonds"/>
    <property type="evidence" value="ECO:0007669"/>
    <property type="project" value="UniProtKB-KW"/>
</dbReference>
<comment type="similarity">
    <text evidence="3">In the N-terminal section; belongs to the FlgJ family.</text>
</comment>
<comment type="caution">
    <text evidence="13">The sequence shown here is derived from an EMBL/GenBank/DDBJ whole genome shotgun (WGS) entry which is preliminary data.</text>
</comment>
<dbReference type="SMART" id="SM00047">
    <property type="entry name" value="LYZ2"/>
    <property type="match status" value="1"/>
</dbReference>
<evidence type="ECO:0000256" key="1">
    <source>
        <dbReference type="ARBA" id="ARBA00002954"/>
    </source>
</evidence>
<gene>
    <name evidence="13" type="primary">flgJ</name>
    <name evidence="13" type="ORF">GCM10017161_04380</name>
</gene>
<sequence length="316" mass="35922">MSNRIADAQNFLDVNGLNDIRLQSKADNSVEKGQALQQAAKQFESIFMQMLLKSMRSAQEVLESDSPFNSQSTKFYRDMHDQQMALELSNNGSLGLAELIVRQLGGDSENFTPKSVFKENAIKTYGDSEQARQFNMPKYRQNTDFSIMKLGESDTEARVQFNEPKDFVTALAEPAKLVEKKLKVPYQVVIAQAALETGWGQKIIEQPNGQSSHNLFNIKADRRWDGDKTMKETLEYEQGSMVKKREPFRVYKNMMESVNDYINFLSNSDRYKDALDKSSNVEHFLQGLQKAGYATDPNYAKKIMGTLSKVTSILNE</sequence>
<evidence type="ECO:0000256" key="6">
    <source>
        <dbReference type="ARBA" id="ARBA00022764"/>
    </source>
</evidence>
<accession>A0A919BCX9</accession>
<keyword evidence="7" id="KW-1005">Bacterial flagellum biogenesis</keyword>
<evidence type="ECO:0000256" key="9">
    <source>
        <dbReference type="ARBA" id="ARBA00023295"/>
    </source>
</evidence>
<evidence type="ECO:0000256" key="10">
    <source>
        <dbReference type="ARBA" id="ARBA00023316"/>
    </source>
</evidence>
<comment type="similarity">
    <text evidence="4">In the C-terminal section; belongs to the glycosyl hydrolase 73 family.</text>
</comment>
<dbReference type="GO" id="GO:0044780">
    <property type="term" value="P:bacterial-type flagellum assembly"/>
    <property type="evidence" value="ECO:0007669"/>
    <property type="project" value="InterPro"/>
</dbReference>